<proteinExistence type="predicted"/>
<dbReference type="PANTHER" id="PTHR24148">
    <property type="entry name" value="ANKYRIN REPEAT DOMAIN-CONTAINING PROTEIN 39 HOMOLOG-RELATED"/>
    <property type="match status" value="1"/>
</dbReference>
<accession>A0A8H5X6J3</accession>
<evidence type="ECO:0000259" key="1">
    <source>
        <dbReference type="Pfam" id="PF06985"/>
    </source>
</evidence>
<dbReference type="PANTHER" id="PTHR24148:SF73">
    <property type="entry name" value="HET DOMAIN PROTEIN (AFU_ORTHOLOGUE AFUA_8G01020)"/>
    <property type="match status" value="1"/>
</dbReference>
<dbReference type="EMBL" id="JAAQPF010001323">
    <property type="protein sequence ID" value="KAF5689207.1"/>
    <property type="molecule type" value="Genomic_DNA"/>
</dbReference>
<protein>
    <submittedName>
        <fullName evidence="2">Heterokaryon incompatibility protein</fullName>
    </submittedName>
</protein>
<evidence type="ECO:0000313" key="2">
    <source>
        <dbReference type="EMBL" id="KAF5689207.1"/>
    </source>
</evidence>
<comment type="caution">
    <text evidence="2">The sequence shown here is derived from an EMBL/GenBank/DDBJ whole genome shotgun (WGS) entry which is preliminary data.</text>
</comment>
<dbReference type="InterPro" id="IPR052895">
    <property type="entry name" value="HetReg/Transcr_Mod"/>
</dbReference>
<dbReference type="AlphaFoldDB" id="A0A8H5X6J3"/>
<reference evidence="2 3" key="1">
    <citation type="submission" date="2020-05" db="EMBL/GenBank/DDBJ databases">
        <title>Identification and distribution of gene clusters putatively required for synthesis of sphingolipid metabolism inhibitors in phylogenetically diverse species of the filamentous fungus Fusarium.</title>
        <authorList>
            <person name="Kim H.-S."/>
            <person name="Busman M."/>
            <person name="Brown D.W."/>
            <person name="Divon H."/>
            <person name="Uhlig S."/>
            <person name="Proctor R.H."/>
        </authorList>
    </citation>
    <scope>NUCLEOTIDE SEQUENCE [LARGE SCALE GENOMIC DNA]</scope>
    <source>
        <strain evidence="2 3">NRRL 26131</strain>
    </source>
</reference>
<name>A0A8H5X6J3_9HYPO</name>
<dbReference type="InterPro" id="IPR010730">
    <property type="entry name" value="HET"/>
</dbReference>
<gene>
    <name evidence="2" type="ORF">FGLOB1_14693</name>
</gene>
<feature type="domain" description="Heterokaryon incompatibility" evidence="1">
    <location>
        <begin position="71"/>
        <end position="222"/>
    </location>
</feature>
<dbReference type="Proteomes" id="UP000532311">
    <property type="component" value="Unassembled WGS sequence"/>
</dbReference>
<sequence>MNRLRRLIVHSKTPDIGENSSGPFEYTSLKDASNFRILRLQNRFRDANGDHHQIQLRGSLIEASIHNPPEYFALSYCWGDSTLSEEIIIDGQPLRITANCASALRRMLLGKLGRRIWVDSICINQSDTPDALKERGLQVAMMDQIYKNATQVNVHLGEGDAASDAACISLKSLSLAMIGASVGEVFRKKYDRLADDALMATPEFPYGKLHGVFRLPWFRRTWHPVQVVQEVALAKQVMFYCGTHLIRLELIVLGADFTKIPYSKLDVNPSARHWRSYLEFHSRVKELISWREEHDPAEKLTSLLSLLVVPGMILEATRPEDKVFGMYGICKRLGYELPAPDYQKSLAVVYTEAAKAILYYDQSLELLSVATETSAWADGLPSWVPNFSGCMSKWSPSSPPTMCSVGARESLKTSDSNQFQYRLGPGDMGLTVRGRRLDTIYAVGKPWKTDSYTSLLGGSDTNTMQYADSLIDCIGSWLAVLQDLPNCSSREAAIEYMTRVLSNNVSDKYPPVPFEDMVQYLAVLVSMSALGNRTRFTTLASLPNGSLSRQQEEFLGLMAGCNLAITRIFGSIWQTMFRTESGYVGMGTHTLTVGDIVILFEGCAVAGVIRRFSGGFRYVGPAYVDGIMDKELGNPGSDADETGNGQGKGSIPHADHFGCIDEAANPSQSPLMPPHPDHEPLKALNTGTTAAAAFTSIFLYRDSLIGPSDARKKRRLEANLKRWGVSDPGLCRTLAIKVHEYQFQHLQEFMEASDGDSQNQGGGDQEGSQLRRDNLLALANCSQVTPSDFIGWAM</sequence>
<keyword evidence="3" id="KW-1185">Reference proteome</keyword>
<dbReference type="Pfam" id="PF06985">
    <property type="entry name" value="HET"/>
    <property type="match status" value="1"/>
</dbReference>
<dbReference type="Pfam" id="PF26639">
    <property type="entry name" value="Het-6_barrel"/>
    <property type="match status" value="1"/>
</dbReference>
<evidence type="ECO:0000313" key="3">
    <source>
        <dbReference type="Proteomes" id="UP000532311"/>
    </source>
</evidence>
<organism evidence="2 3">
    <name type="scientific">Fusarium globosum</name>
    <dbReference type="NCBI Taxonomy" id="78864"/>
    <lineage>
        <taxon>Eukaryota</taxon>
        <taxon>Fungi</taxon>
        <taxon>Dikarya</taxon>
        <taxon>Ascomycota</taxon>
        <taxon>Pezizomycotina</taxon>
        <taxon>Sordariomycetes</taxon>
        <taxon>Hypocreomycetidae</taxon>
        <taxon>Hypocreales</taxon>
        <taxon>Nectriaceae</taxon>
        <taxon>Fusarium</taxon>
        <taxon>Fusarium fujikuroi species complex</taxon>
    </lineage>
</organism>